<dbReference type="EMBL" id="JAEHOH010000006">
    <property type="protein sequence ID" value="MBK0418319.1"/>
    <property type="molecule type" value="Genomic_DNA"/>
</dbReference>
<dbReference type="RefSeq" id="WP_200114366.1">
    <property type="nucleotide sequence ID" value="NZ_JAEHOH010000006.1"/>
</dbReference>
<keyword evidence="1" id="KW-0472">Membrane</keyword>
<feature type="transmembrane region" description="Helical" evidence="1">
    <location>
        <begin position="348"/>
        <end position="367"/>
    </location>
</feature>
<feature type="transmembrane region" description="Helical" evidence="1">
    <location>
        <begin position="275"/>
        <end position="294"/>
    </location>
</feature>
<accession>A0A934Q4Q9</accession>
<feature type="domain" description="Heparan-alpha-glucosaminide N-acetyltransferase catalytic" evidence="2">
    <location>
        <begin position="29"/>
        <end position="220"/>
    </location>
</feature>
<evidence type="ECO:0000259" key="2">
    <source>
        <dbReference type="Pfam" id="PF07786"/>
    </source>
</evidence>
<sequence length="393" mass="40538">MNGAAHPRLSVRPAERTRDRLARLEPPARLPGVDLARGLAVLGMFAAHLLDAPRIIWGEPETWLGVVEGRSSILFATLAGVSLALASGGASPPRGAQLRRARLLLAVRAFVVWAIGVLLLGLAVPVYVILPAYGLLFAAGIGMLGLSWRALFALAAVLATVMPFVVAVVDDTGFAELGGDAEAWPLLLGWRYPFPLWAAFLAAGLGAGRLLAAAPVRRATGLVAAGAVLAVTGYGIIGPVGDRAVGPEPGSPGPAGAWFLAVLQDEPHSSGVGEAIGSGGFALAAIGVCVIVGATPLRMLLWPVRVVGSMPLTAYASHLVVWGIWLAGERARTGLADPPVQFSSLDPFWPMTIGVIVGCVLWAVCVGRGPLEACVARLSAGVVGTGREAERRA</sequence>
<evidence type="ECO:0000256" key="1">
    <source>
        <dbReference type="SAM" id="Phobius"/>
    </source>
</evidence>
<feature type="transmembrane region" description="Helical" evidence="1">
    <location>
        <begin position="306"/>
        <end position="328"/>
    </location>
</feature>
<dbReference type="Pfam" id="PF07786">
    <property type="entry name" value="HGSNAT_cat"/>
    <property type="match status" value="1"/>
</dbReference>
<feature type="transmembrane region" description="Helical" evidence="1">
    <location>
        <begin position="194"/>
        <end position="212"/>
    </location>
</feature>
<dbReference type="InterPro" id="IPR012429">
    <property type="entry name" value="HGSNAT_cat"/>
</dbReference>
<gene>
    <name evidence="3" type="ORF">JD276_04645</name>
</gene>
<evidence type="ECO:0000313" key="3">
    <source>
        <dbReference type="EMBL" id="MBK0418319.1"/>
    </source>
</evidence>
<proteinExistence type="predicted"/>
<feature type="transmembrane region" description="Helical" evidence="1">
    <location>
        <begin position="219"/>
        <end position="237"/>
    </location>
</feature>
<organism evidence="3 4">
    <name type="scientific">Leucobacter chromiisoli</name>
    <dbReference type="NCBI Taxonomy" id="2796471"/>
    <lineage>
        <taxon>Bacteria</taxon>
        <taxon>Bacillati</taxon>
        <taxon>Actinomycetota</taxon>
        <taxon>Actinomycetes</taxon>
        <taxon>Micrococcales</taxon>
        <taxon>Microbacteriaceae</taxon>
        <taxon>Leucobacter</taxon>
    </lineage>
</organism>
<reference evidence="3" key="1">
    <citation type="submission" date="2020-12" db="EMBL/GenBank/DDBJ databases">
        <title>Leucobacter sp. CAS1, isolated from Chromium sludge.</title>
        <authorList>
            <person name="Xu Z."/>
        </authorList>
    </citation>
    <scope>NUCLEOTIDE SEQUENCE</scope>
    <source>
        <strain evidence="3">CSA1</strain>
    </source>
</reference>
<feature type="transmembrane region" description="Helical" evidence="1">
    <location>
        <begin position="151"/>
        <end position="169"/>
    </location>
</feature>
<keyword evidence="4" id="KW-1185">Reference proteome</keyword>
<feature type="transmembrane region" description="Helical" evidence="1">
    <location>
        <begin position="103"/>
        <end position="120"/>
    </location>
</feature>
<evidence type="ECO:0000313" key="4">
    <source>
        <dbReference type="Proteomes" id="UP000608530"/>
    </source>
</evidence>
<comment type="caution">
    <text evidence="3">The sequence shown here is derived from an EMBL/GenBank/DDBJ whole genome shotgun (WGS) entry which is preliminary data.</text>
</comment>
<protein>
    <submittedName>
        <fullName evidence="3">DUF1624 domain-containing protein</fullName>
    </submittedName>
</protein>
<keyword evidence="1" id="KW-1133">Transmembrane helix</keyword>
<feature type="transmembrane region" description="Helical" evidence="1">
    <location>
        <begin position="126"/>
        <end position="144"/>
    </location>
</feature>
<dbReference type="Proteomes" id="UP000608530">
    <property type="component" value="Unassembled WGS sequence"/>
</dbReference>
<name>A0A934Q4Q9_9MICO</name>
<keyword evidence="1" id="KW-0812">Transmembrane</keyword>
<dbReference type="AlphaFoldDB" id="A0A934Q4Q9"/>